<comment type="caution">
    <text evidence="1">The sequence shown here is derived from an EMBL/GenBank/DDBJ whole genome shotgun (WGS) entry which is preliminary data.</text>
</comment>
<dbReference type="EMBL" id="CM023487">
    <property type="protein sequence ID" value="KAH6925838.1"/>
    <property type="molecule type" value="Genomic_DNA"/>
</dbReference>
<protein>
    <submittedName>
        <fullName evidence="1">Uncharacterized protein</fullName>
    </submittedName>
</protein>
<evidence type="ECO:0000313" key="2">
    <source>
        <dbReference type="Proteomes" id="UP000821845"/>
    </source>
</evidence>
<proteinExistence type="predicted"/>
<reference evidence="1" key="1">
    <citation type="submission" date="2020-05" db="EMBL/GenBank/DDBJ databases">
        <title>Large-scale comparative analyses of tick genomes elucidate their genetic diversity and vector capacities.</title>
        <authorList>
            <person name="Jia N."/>
            <person name="Wang J."/>
            <person name="Shi W."/>
            <person name="Du L."/>
            <person name="Sun Y."/>
            <person name="Zhan W."/>
            <person name="Jiang J."/>
            <person name="Wang Q."/>
            <person name="Zhang B."/>
            <person name="Ji P."/>
            <person name="Sakyi L.B."/>
            <person name="Cui X."/>
            <person name="Yuan T."/>
            <person name="Jiang B."/>
            <person name="Yang W."/>
            <person name="Lam T.T.-Y."/>
            <person name="Chang Q."/>
            <person name="Ding S."/>
            <person name="Wang X."/>
            <person name="Zhu J."/>
            <person name="Ruan X."/>
            <person name="Zhao L."/>
            <person name="Wei J."/>
            <person name="Que T."/>
            <person name="Du C."/>
            <person name="Cheng J."/>
            <person name="Dai P."/>
            <person name="Han X."/>
            <person name="Huang E."/>
            <person name="Gao Y."/>
            <person name="Liu J."/>
            <person name="Shao H."/>
            <person name="Ye R."/>
            <person name="Li L."/>
            <person name="Wei W."/>
            <person name="Wang X."/>
            <person name="Wang C."/>
            <person name="Yang T."/>
            <person name="Huo Q."/>
            <person name="Li W."/>
            <person name="Guo W."/>
            <person name="Chen H."/>
            <person name="Zhou L."/>
            <person name="Ni X."/>
            <person name="Tian J."/>
            <person name="Zhou Y."/>
            <person name="Sheng Y."/>
            <person name="Liu T."/>
            <person name="Pan Y."/>
            <person name="Xia L."/>
            <person name="Li J."/>
            <person name="Zhao F."/>
            <person name="Cao W."/>
        </authorList>
    </citation>
    <scope>NUCLEOTIDE SEQUENCE</scope>
    <source>
        <strain evidence="1">Hyas-2018</strain>
    </source>
</reference>
<keyword evidence="2" id="KW-1185">Reference proteome</keyword>
<gene>
    <name evidence="1" type="ORF">HPB50_011086</name>
</gene>
<dbReference type="Proteomes" id="UP000821845">
    <property type="component" value="Chromosome 7"/>
</dbReference>
<organism evidence="1 2">
    <name type="scientific">Hyalomma asiaticum</name>
    <name type="common">Tick</name>
    <dbReference type="NCBI Taxonomy" id="266040"/>
    <lineage>
        <taxon>Eukaryota</taxon>
        <taxon>Metazoa</taxon>
        <taxon>Ecdysozoa</taxon>
        <taxon>Arthropoda</taxon>
        <taxon>Chelicerata</taxon>
        <taxon>Arachnida</taxon>
        <taxon>Acari</taxon>
        <taxon>Parasitiformes</taxon>
        <taxon>Ixodida</taxon>
        <taxon>Ixodoidea</taxon>
        <taxon>Ixodidae</taxon>
        <taxon>Hyalomminae</taxon>
        <taxon>Hyalomma</taxon>
    </lineage>
</organism>
<accession>A0ACB7RTQ0</accession>
<sequence length="101" mass="10634">MLPSTAEATLVSVALQERHMSATLCMTSICSFEILLPLLQTEDIPSLEDLPPLLALFLVALCPPMCSDTLEGDGSNGSSANEYDEVMMHDGCGSPGSMSSP</sequence>
<name>A0ACB7RTQ0_HYAAI</name>
<evidence type="ECO:0000313" key="1">
    <source>
        <dbReference type="EMBL" id="KAH6925838.1"/>
    </source>
</evidence>